<evidence type="ECO:0000313" key="1">
    <source>
        <dbReference type="EMBL" id="SDC99909.1"/>
    </source>
</evidence>
<proteinExistence type="predicted"/>
<keyword evidence="2" id="KW-1185">Reference proteome</keyword>
<name>A0A1G6R5J2_9BACL</name>
<gene>
    <name evidence="1" type="ORF">SAMN04488112_12622</name>
</gene>
<accession>A0A1G6R5J2</accession>
<dbReference type="AlphaFoldDB" id="A0A1G6R5J2"/>
<evidence type="ECO:0000313" key="2">
    <source>
        <dbReference type="Proteomes" id="UP000199387"/>
    </source>
</evidence>
<protein>
    <submittedName>
        <fullName evidence="1">Uncharacterized protein</fullName>
    </submittedName>
</protein>
<dbReference type="RefSeq" id="WP_091572975.1">
    <property type="nucleotide sequence ID" value="NZ_FMZA01000026.1"/>
</dbReference>
<organism evidence="1 2">
    <name type="scientific">Melghirimyces thermohalophilus</name>
    <dbReference type="NCBI Taxonomy" id="1236220"/>
    <lineage>
        <taxon>Bacteria</taxon>
        <taxon>Bacillati</taxon>
        <taxon>Bacillota</taxon>
        <taxon>Bacilli</taxon>
        <taxon>Bacillales</taxon>
        <taxon>Thermoactinomycetaceae</taxon>
        <taxon>Melghirimyces</taxon>
    </lineage>
</organism>
<dbReference type="Proteomes" id="UP000199387">
    <property type="component" value="Unassembled WGS sequence"/>
</dbReference>
<dbReference type="EMBL" id="FMZA01000026">
    <property type="protein sequence ID" value="SDC99909.1"/>
    <property type="molecule type" value="Genomic_DNA"/>
</dbReference>
<dbReference type="OrthoDB" id="9970666at2"/>
<sequence>MNRHVAEENRNQARKNVYARIHQLAGQMEKRPNLPSQYIETELLGILADVRSMAFFEGQVESFFQVEKALTPDKEEK</sequence>
<reference evidence="1 2" key="1">
    <citation type="submission" date="2016-10" db="EMBL/GenBank/DDBJ databases">
        <authorList>
            <person name="de Groot N.N."/>
        </authorList>
    </citation>
    <scope>NUCLEOTIDE SEQUENCE [LARGE SCALE GENOMIC DNA]</scope>
    <source>
        <strain evidence="1 2">DSM 45514</strain>
    </source>
</reference>